<accession>A0A9X2VLE1</accession>
<gene>
    <name evidence="3" type="ORF">NZH93_17780</name>
</gene>
<comment type="caution">
    <text evidence="3">The sequence shown here is derived from an EMBL/GenBank/DDBJ whole genome shotgun (WGS) entry which is preliminary data.</text>
</comment>
<dbReference type="RefSeq" id="WP_259624216.1">
    <property type="nucleotide sequence ID" value="NZ_JANYMP010000007.1"/>
</dbReference>
<dbReference type="PANTHER" id="PTHR37017:SF11">
    <property type="entry name" value="ESTERASE_LIPASE_THIOESTERASE DOMAIN-CONTAINING PROTEIN"/>
    <property type="match status" value="1"/>
</dbReference>
<organism evidence="3 4">
    <name type="scientific">Umezawaea endophytica</name>
    <dbReference type="NCBI Taxonomy" id="1654476"/>
    <lineage>
        <taxon>Bacteria</taxon>
        <taxon>Bacillati</taxon>
        <taxon>Actinomycetota</taxon>
        <taxon>Actinomycetes</taxon>
        <taxon>Pseudonocardiales</taxon>
        <taxon>Pseudonocardiaceae</taxon>
        <taxon>Umezawaea</taxon>
    </lineage>
</organism>
<dbReference type="AlphaFoldDB" id="A0A9X2VLE1"/>
<dbReference type="Pfam" id="PF12697">
    <property type="entry name" value="Abhydrolase_6"/>
    <property type="match status" value="1"/>
</dbReference>
<feature type="domain" description="AB hydrolase-1" evidence="2">
    <location>
        <begin position="36"/>
        <end position="258"/>
    </location>
</feature>
<dbReference type="SUPFAM" id="SSF53474">
    <property type="entry name" value="alpha/beta-Hydrolases"/>
    <property type="match status" value="1"/>
</dbReference>
<name>A0A9X2VLE1_9PSEU</name>
<feature type="signal peptide" evidence="1">
    <location>
        <begin position="1"/>
        <end position="25"/>
    </location>
</feature>
<dbReference type="InterPro" id="IPR052897">
    <property type="entry name" value="Sec-Metab_Biosynth_Hydrolase"/>
</dbReference>
<evidence type="ECO:0000313" key="4">
    <source>
        <dbReference type="Proteomes" id="UP001141259"/>
    </source>
</evidence>
<dbReference type="InterPro" id="IPR000073">
    <property type="entry name" value="AB_hydrolase_1"/>
</dbReference>
<keyword evidence="1" id="KW-0732">Signal</keyword>
<evidence type="ECO:0000256" key="1">
    <source>
        <dbReference type="SAM" id="SignalP"/>
    </source>
</evidence>
<proteinExistence type="predicted"/>
<evidence type="ECO:0000313" key="3">
    <source>
        <dbReference type="EMBL" id="MCS7478715.1"/>
    </source>
</evidence>
<protein>
    <submittedName>
        <fullName evidence="3">Alpha/beta hydrolase</fullName>
    </submittedName>
</protein>
<feature type="chain" id="PRO_5040874130" evidence="1">
    <location>
        <begin position="26"/>
        <end position="268"/>
    </location>
</feature>
<reference evidence="3" key="1">
    <citation type="submission" date="2022-08" db="EMBL/GenBank/DDBJ databases">
        <authorList>
            <person name="Tistechok S."/>
            <person name="Samborskyy M."/>
            <person name="Roman I."/>
        </authorList>
    </citation>
    <scope>NUCLEOTIDE SEQUENCE</scope>
    <source>
        <strain evidence="3">DSM 103496</strain>
    </source>
</reference>
<dbReference type="GO" id="GO:0016787">
    <property type="term" value="F:hydrolase activity"/>
    <property type="evidence" value="ECO:0007669"/>
    <property type="project" value="UniProtKB-KW"/>
</dbReference>
<keyword evidence="3" id="KW-0378">Hydrolase</keyword>
<evidence type="ECO:0000259" key="2">
    <source>
        <dbReference type="Pfam" id="PF12697"/>
    </source>
</evidence>
<sequence length="268" mass="27892">MFKILRCAAIGVLTLSLTVSLPAEGASWPPAPKPTVVFVHGAFADSSGWTGVMQHLRKNGYPVRAATNPLRGLAGDSAYVADFLRGITGPIILVGHSYGGMVITNAAVGVTTVKALVYVAALAPDAGESLGGLSARPVEHPVPALPLQPVTINQPDGSTATDLYLDLAEFRATFAADVDPTTAANMAATQRPLNATATTDLSATPAWKTIPSWFLVATGDQTIAPDLQRFMAQRAGSHTIEVKTSHAAMVSQPSAVARLIGQADRSTR</sequence>
<dbReference type="EMBL" id="JANYMP010000007">
    <property type="protein sequence ID" value="MCS7478715.1"/>
    <property type="molecule type" value="Genomic_DNA"/>
</dbReference>
<dbReference type="Proteomes" id="UP001141259">
    <property type="component" value="Unassembled WGS sequence"/>
</dbReference>
<keyword evidence="4" id="KW-1185">Reference proteome</keyword>
<dbReference type="Gene3D" id="3.40.50.1820">
    <property type="entry name" value="alpha/beta hydrolase"/>
    <property type="match status" value="1"/>
</dbReference>
<dbReference type="InterPro" id="IPR029058">
    <property type="entry name" value="AB_hydrolase_fold"/>
</dbReference>
<dbReference type="PANTHER" id="PTHR37017">
    <property type="entry name" value="AB HYDROLASE-1 DOMAIN-CONTAINING PROTEIN-RELATED"/>
    <property type="match status" value="1"/>
</dbReference>